<dbReference type="EMBL" id="FRCS01000007">
    <property type="protein sequence ID" value="SHN74113.1"/>
    <property type="molecule type" value="Genomic_DNA"/>
</dbReference>
<reference evidence="3 4" key="1">
    <citation type="submission" date="2016-11" db="EMBL/GenBank/DDBJ databases">
        <authorList>
            <person name="Jaros S."/>
            <person name="Januszkiewicz K."/>
            <person name="Wedrychowicz H."/>
        </authorList>
    </citation>
    <scope>NUCLEOTIDE SEQUENCE [LARGE SCALE GENOMIC DNA]</scope>
    <source>
        <strain evidence="3 4">DSM 46144</strain>
    </source>
</reference>
<keyword evidence="2" id="KW-0472">Membrane</keyword>
<feature type="transmembrane region" description="Helical" evidence="2">
    <location>
        <begin position="62"/>
        <end position="81"/>
    </location>
</feature>
<dbReference type="STRING" id="134849.SAMN05443668_10718"/>
<keyword evidence="2" id="KW-0812">Transmembrane</keyword>
<keyword evidence="4" id="KW-1185">Reference proteome</keyword>
<dbReference type="AlphaFoldDB" id="A0A1M7TU10"/>
<feature type="compositionally biased region" description="Pro residues" evidence="1">
    <location>
        <begin position="189"/>
        <end position="206"/>
    </location>
</feature>
<sequence length="206" mass="22486">MLVAFLATAIGGMMAVLGGRSDQRSPLTPDYVGVSGAGVVALLVLAVWWTRRERPFRAKPPLLPVAAVTVVALVLCTVPLWRRYNTIDVTILGFHRPDYTFVGGFSVWNGSGERLRVCAGETGTCLEGRPVLTLEPGRRGSVKDTYRAGRHALTIVEPGAWARRDTRVRIEESDSGDDDSYTPSVPTQPYVPPPYVPPPVPMVPYR</sequence>
<organism evidence="3 4">
    <name type="scientific">Cryptosporangium aurantiacum</name>
    <dbReference type="NCBI Taxonomy" id="134849"/>
    <lineage>
        <taxon>Bacteria</taxon>
        <taxon>Bacillati</taxon>
        <taxon>Actinomycetota</taxon>
        <taxon>Actinomycetes</taxon>
        <taxon>Cryptosporangiales</taxon>
        <taxon>Cryptosporangiaceae</taxon>
        <taxon>Cryptosporangium</taxon>
    </lineage>
</organism>
<gene>
    <name evidence="3" type="ORF">SAMN05443668_10718</name>
</gene>
<name>A0A1M7TU10_9ACTN</name>
<protein>
    <submittedName>
        <fullName evidence="3">Uncharacterized protein</fullName>
    </submittedName>
</protein>
<keyword evidence="2" id="KW-1133">Transmembrane helix</keyword>
<evidence type="ECO:0000313" key="3">
    <source>
        <dbReference type="EMBL" id="SHN74113.1"/>
    </source>
</evidence>
<evidence type="ECO:0000256" key="2">
    <source>
        <dbReference type="SAM" id="Phobius"/>
    </source>
</evidence>
<evidence type="ECO:0000256" key="1">
    <source>
        <dbReference type="SAM" id="MobiDB-lite"/>
    </source>
</evidence>
<accession>A0A1M7TU10</accession>
<dbReference type="Proteomes" id="UP000184440">
    <property type="component" value="Unassembled WGS sequence"/>
</dbReference>
<proteinExistence type="predicted"/>
<feature type="region of interest" description="Disordered" evidence="1">
    <location>
        <begin position="168"/>
        <end position="206"/>
    </location>
</feature>
<evidence type="ECO:0000313" key="4">
    <source>
        <dbReference type="Proteomes" id="UP000184440"/>
    </source>
</evidence>
<feature type="transmembrane region" description="Helical" evidence="2">
    <location>
        <begin position="31"/>
        <end position="50"/>
    </location>
</feature>